<dbReference type="GeneID" id="26633112"/>
<gene>
    <name evidence="1" type="ORF">AVESOBMORE_49</name>
</gene>
<evidence type="ECO:0000313" key="1">
    <source>
        <dbReference type="EMBL" id="ALA13514.1"/>
    </source>
</evidence>
<proteinExistence type="predicted"/>
<accession>A0A0K2D144</accession>
<organism evidence="1 2">
    <name type="scientific">Bacillus phage AvesoBmore</name>
    <dbReference type="NCBI Taxonomy" id="1698451"/>
    <lineage>
        <taxon>Viruses</taxon>
        <taxon>Duplodnaviria</taxon>
        <taxon>Heunggongvirae</taxon>
        <taxon>Uroviricota</taxon>
        <taxon>Caudoviricetes</taxon>
        <taxon>Herelleviridae</taxon>
        <taxon>Bastillevirinae</taxon>
        <taxon>Bequatrovirus</taxon>
        <taxon>Bequatrovirus avesobmore</taxon>
    </lineage>
</organism>
<keyword evidence="2" id="KW-1185">Reference proteome</keyword>
<dbReference type="OrthoDB" id="20944at10239"/>
<name>A0A0K2D144_9CAUD</name>
<dbReference type="Proteomes" id="UP000204647">
    <property type="component" value="Segment"/>
</dbReference>
<dbReference type="RefSeq" id="YP_009206404.1">
    <property type="nucleotide sequence ID" value="NC_028887.1"/>
</dbReference>
<dbReference type="EMBL" id="KT307976">
    <property type="protein sequence ID" value="ALA13514.1"/>
    <property type="molecule type" value="Genomic_DNA"/>
</dbReference>
<protein>
    <submittedName>
        <fullName evidence="1">Uncharacterized protein</fullName>
    </submittedName>
</protein>
<dbReference type="KEGG" id="vg:26633112"/>
<reference evidence="1 2" key="1">
    <citation type="journal article" date="2015" name="Genome Announc.">
        <title>Genome Sequences of Two Bacillus cereus Group Bacteriophages, Eyuki and AvesoBmore.</title>
        <authorList>
            <person name="Erill I."/>
            <person name="Caruso S.M."/>
        </authorList>
    </citation>
    <scope>NUCLEOTIDE SEQUENCE [LARGE SCALE GENOMIC DNA]</scope>
</reference>
<evidence type="ECO:0000313" key="2">
    <source>
        <dbReference type="Proteomes" id="UP000204647"/>
    </source>
</evidence>
<sequence length="96" mass="11044">MTLSKQHSIIGYKKEVKDMAVGAKTVTASTHLECEVCGNVTMLWRKRSKMKKKQHLKHMYCPKCKETTGHLELRDDAGVPAWIKEFQDTHAMRRGD</sequence>